<evidence type="ECO:0000313" key="2">
    <source>
        <dbReference type="EMBL" id="KAJ1170074.1"/>
    </source>
</evidence>
<evidence type="ECO:0000313" key="3">
    <source>
        <dbReference type="Proteomes" id="UP001066276"/>
    </source>
</evidence>
<organism evidence="2 3">
    <name type="scientific">Pleurodeles waltl</name>
    <name type="common">Iberian ribbed newt</name>
    <dbReference type="NCBI Taxonomy" id="8319"/>
    <lineage>
        <taxon>Eukaryota</taxon>
        <taxon>Metazoa</taxon>
        <taxon>Chordata</taxon>
        <taxon>Craniata</taxon>
        <taxon>Vertebrata</taxon>
        <taxon>Euteleostomi</taxon>
        <taxon>Amphibia</taxon>
        <taxon>Batrachia</taxon>
        <taxon>Caudata</taxon>
        <taxon>Salamandroidea</taxon>
        <taxon>Salamandridae</taxon>
        <taxon>Pleurodelinae</taxon>
        <taxon>Pleurodeles</taxon>
    </lineage>
</organism>
<sequence length="197" mass="22227">MEGQCHQGITTQKGTDFITRNISFFKLYQQPDYDMEITEGTHTECEGEEEEDNARDQYDDVAMSHHLSQEEAESQPQLMVRPEQSRSDRHGGTTCEEREMAEEGPRVKEECYVAVRLTHIAIHRKGVFVVYPGTSRHDGNVRDVSGAANKRPGDRNPGIKKGNYMSKCICDAQCSITLHAASQNCVLQWDVCQVLCS</sequence>
<accession>A0AAV7T0Q3</accession>
<dbReference type="EMBL" id="JANPWB010000007">
    <property type="protein sequence ID" value="KAJ1170074.1"/>
    <property type="molecule type" value="Genomic_DNA"/>
</dbReference>
<feature type="compositionally biased region" description="Basic and acidic residues" evidence="1">
    <location>
        <begin position="83"/>
        <end position="101"/>
    </location>
</feature>
<name>A0AAV7T0Q3_PLEWA</name>
<comment type="caution">
    <text evidence="2">The sequence shown here is derived from an EMBL/GenBank/DDBJ whole genome shotgun (WGS) entry which is preliminary data.</text>
</comment>
<dbReference type="AlphaFoldDB" id="A0AAV7T0Q3"/>
<dbReference type="Proteomes" id="UP001066276">
    <property type="component" value="Chromosome 4_1"/>
</dbReference>
<gene>
    <name evidence="2" type="ORF">NDU88_001955</name>
</gene>
<feature type="region of interest" description="Disordered" evidence="1">
    <location>
        <begin position="65"/>
        <end position="101"/>
    </location>
</feature>
<protein>
    <submittedName>
        <fullName evidence="2">Uncharacterized protein</fullName>
    </submittedName>
</protein>
<keyword evidence="3" id="KW-1185">Reference proteome</keyword>
<proteinExistence type="predicted"/>
<evidence type="ECO:0000256" key="1">
    <source>
        <dbReference type="SAM" id="MobiDB-lite"/>
    </source>
</evidence>
<reference evidence="2" key="1">
    <citation type="journal article" date="2022" name="bioRxiv">
        <title>Sequencing and chromosome-scale assembly of the giantPleurodeles waltlgenome.</title>
        <authorList>
            <person name="Brown T."/>
            <person name="Elewa A."/>
            <person name="Iarovenko S."/>
            <person name="Subramanian E."/>
            <person name="Araus A.J."/>
            <person name="Petzold A."/>
            <person name="Susuki M."/>
            <person name="Suzuki K.-i.T."/>
            <person name="Hayashi T."/>
            <person name="Toyoda A."/>
            <person name="Oliveira C."/>
            <person name="Osipova E."/>
            <person name="Leigh N.D."/>
            <person name="Simon A."/>
            <person name="Yun M.H."/>
        </authorList>
    </citation>
    <scope>NUCLEOTIDE SEQUENCE</scope>
    <source>
        <strain evidence="2">20211129_DDA</strain>
        <tissue evidence="2">Liver</tissue>
    </source>
</reference>